<accession>A0A5C3Q6Q7</accession>
<dbReference type="OrthoDB" id="62120at2759"/>
<evidence type="ECO:0000256" key="13">
    <source>
        <dbReference type="ARBA" id="ARBA00037126"/>
    </source>
</evidence>
<evidence type="ECO:0000256" key="12">
    <source>
        <dbReference type="ARBA" id="ARBA00036824"/>
    </source>
</evidence>
<feature type="transmembrane region" description="Helical" evidence="17">
    <location>
        <begin position="21"/>
        <end position="42"/>
    </location>
</feature>
<evidence type="ECO:0000256" key="14">
    <source>
        <dbReference type="ARBA" id="ARBA00038929"/>
    </source>
</evidence>
<dbReference type="InterPro" id="IPR017853">
    <property type="entry name" value="GH"/>
</dbReference>
<keyword evidence="4 17" id="KW-0812">Transmembrane</keyword>
<evidence type="ECO:0000313" key="20">
    <source>
        <dbReference type="Proteomes" id="UP000305067"/>
    </source>
</evidence>
<keyword evidence="3" id="KW-1003">Cell membrane</keyword>
<evidence type="ECO:0000256" key="9">
    <source>
        <dbReference type="ARBA" id="ARBA00023180"/>
    </source>
</evidence>
<dbReference type="GO" id="GO:0005886">
    <property type="term" value="C:plasma membrane"/>
    <property type="evidence" value="ECO:0007669"/>
    <property type="project" value="UniProtKB-SubCell"/>
</dbReference>
<comment type="similarity">
    <text evidence="2 16">Belongs to the glycosyl hydrolase 5 (cellulase A) family.</text>
</comment>
<dbReference type="PANTHER" id="PTHR31297:SF34">
    <property type="entry name" value="GLUCAN 1,3-BETA-GLUCOSIDASE 2"/>
    <property type="match status" value="1"/>
</dbReference>
<keyword evidence="10 16" id="KW-0326">Glycosidase</keyword>
<protein>
    <recommendedName>
        <fullName evidence="14">glucan 1,3-beta-glucosidase</fullName>
        <ecNumber evidence="14">3.2.1.58</ecNumber>
    </recommendedName>
    <alternativeName>
        <fullName evidence="15">Exo-1,3-beta-glucanase D</fullName>
    </alternativeName>
</protein>
<keyword evidence="6" id="KW-0735">Signal-anchor</keyword>
<comment type="function">
    <text evidence="13">Glucosidase involved in the degradation of cellulosic biomass. Active on lichenan.</text>
</comment>
<keyword evidence="11" id="KW-0961">Cell wall biogenesis/degradation</keyword>
<dbReference type="InterPro" id="IPR001547">
    <property type="entry name" value="Glyco_hydro_5"/>
</dbReference>
<dbReference type="GO" id="GO:0004338">
    <property type="term" value="F:glucan exo-1,3-beta-glucosidase activity"/>
    <property type="evidence" value="ECO:0007669"/>
    <property type="project" value="UniProtKB-EC"/>
</dbReference>
<evidence type="ECO:0000256" key="16">
    <source>
        <dbReference type="RuleBase" id="RU361153"/>
    </source>
</evidence>
<dbReference type="Gene3D" id="3.20.20.80">
    <property type="entry name" value="Glycosidases"/>
    <property type="match status" value="1"/>
</dbReference>
<dbReference type="GO" id="GO:0009251">
    <property type="term" value="P:glucan catabolic process"/>
    <property type="evidence" value="ECO:0007669"/>
    <property type="project" value="TreeGrafter"/>
</dbReference>
<evidence type="ECO:0000256" key="8">
    <source>
        <dbReference type="ARBA" id="ARBA00023136"/>
    </source>
</evidence>
<dbReference type="STRING" id="1884261.A0A5C3Q6Q7"/>
<evidence type="ECO:0000256" key="3">
    <source>
        <dbReference type="ARBA" id="ARBA00022475"/>
    </source>
</evidence>
<evidence type="ECO:0000313" key="19">
    <source>
        <dbReference type="EMBL" id="TFK96060.1"/>
    </source>
</evidence>
<feature type="domain" description="Glycoside hydrolase family 5" evidence="18">
    <location>
        <begin position="173"/>
        <end position="327"/>
    </location>
</feature>
<dbReference type="AlphaFoldDB" id="A0A5C3Q6Q7"/>
<evidence type="ECO:0000256" key="11">
    <source>
        <dbReference type="ARBA" id="ARBA00023316"/>
    </source>
</evidence>
<comment type="subcellular location">
    <subcellularLocation>
        <location evidence="1">Cell membrane</location>
        <topology evidence="1">Single-pass type II membrane protein</topology>
    </subcellularLocation>
</comment>
<dbReference type="GO" id="GO:0009986">
    <property type="term" value="C:cell surface"/>
    <property type="evidence" value="ECO:0007669"/>
    <property type="project" value="TreeGrafter"/>
</dbReference>
<keyword evidence="8 17" id="KW-0472">Membrane</keyword>
<dbReference type="InterPro" id="IPR050386">
    <property type="entry name" value="Glycosyl_hydrolase_5"/>
</dbReference>
<evidence type="ECO:0000256" key="7">
    <source>
        <dbReference type="ARBA" id="ARBA00022989"/>
    </source>
</evidence>
<name>A0A5C3Q6Q7_9AGAR</name>
<dbReference type="GO" id="GO:0071555">
    <property type="term" value="P:cell wall organization"/>
    <property type="evidence" value="ECO:0007669"/>
    <property type="project" value="UniProtKB-KW"/>
</dbReference>
<gene>
    <name evidence="19" type="ORF">BDV98DRAFT_651813</name>
</gene>
<dbReference type="EC" id="3.2.1.58" evidence="14"/>
<comment type="catalytic activity">
    <reaction evidence="12">
        <text>Successive hydrolysis of beta-D-glucose units from the non-reducing ends of (1-&gt;3)-beta-D-glucans, releasing alpha-glucose.</text>
        <dbReference type="EC" id="3.2.1.58"/>
    </reaction>
</comment>
<dbReference type="SUPFAM" id="SSF51445">
    <property type="entry name" value="(Trans)glycosidases"/>
    <property type="match status" value="1"/>
</dbReference>
<dbReference type="Proteomes" id="UP000305067">
    <property type="component" value="Unassembled WGS sequence"/>
</dbReference>
<evidence type="ECO:0000259" key="18">
    <source>
        <dbReference type="Pfam" id="PF00150"/>
    </source>
</evidence>
<dbReference type="Pfam" id="PF00150">
    <property type="entry name" value="Cellulase"/>
    <property type="match status" value="1"/>
</dbReference>
<evidence type="ECO:0000256" key="1">
    <source>
        <dbReference type="ARBA" id="ARBA00004401"/>
    </source>
</evidence>
<evidence type="ECO:0000256" key="17">
    <source>
        <dbReference type="SAM" id="Phobius"/>
    </source>
</evidence>
<dbReference type="EMBL" id="ML178867">
    <property type="protein sequence ID" value="TFK96060.1"/>
    <property type="molecule type" value="Genomic_DNA"/>
</dbReference>
<reference evidence="19 20" key="1">
    <citation type="journal article" date="2019" name="Nat. Ecol. Evol.">
        <title>Megaphylogeny resolves global patterns of mushroom evolution.</title>
        <authorList>
            <person name="Varga T."/>
            <person name="Krizsan K."/>
            <person name="Foldi C."/>
            <person name="Dima B."/>
            <person name="Sanchez-Garcia M."/>
            <person name="Sanchez-Ramirez S."/>
            <person name="Szollosi G.J."/>
            <person name="Szarkandi J.G."/>
            <person name="Papp V."/>
            <person name="Albert L."/>
            <person name="Andreopoulos W."/>
            <person name="Angelini C."/>
            <person name="Antonin V."/>
            <person name="Barry K.W."/>
            <person name="Bougher N.L."/>
            <person name="Buchanan P."/>
            <person name="Buyck B."/>
            <person name="Bense V."/>
            <person name="Catcheside P."/>
            <person name="Chovatia M."/>
            <person name="Cooper J."/>
            <person name="Damon W."/>
            <person name="Desjardin D."/>
            <person name="Finy P."/>
            <person name="Geml J."/>
            <person name="Haridas S."/>
            <person name="Hughes K."/>
            <person name="Justo A."/>
            <person name="Karasinski D."/>
            <person name="Kautmanova I."/>
            <person name="Kiss B."/>
            <person name="Kocsube S."/>
            <person name="Kotiranta H."/>
            <person name="LaButti K.M."/>
            <person name="Lechner B.E."/>
            <person name="Liimatainen K."/>
            <person name="Lipzen A."/>
            <person name="Lukacs Z."/>
            <person name="Mihaltcheva S."/>
            <person name="Morgado L.N."/>
            <person name="Niskanen T."/>
            <person name="Noordeloos M.E."/>
            <person name="Ohm R.A."/>
            <person name="Ortiz-Santana B."/>
            <person name="Ovrebo C."/>
            <person name="Racz N."/>
            <person name="Riley R."/>
            <person name="Savchenko A."/>
            <person name="Shiryaev A."/>
            <person name="Soop K."/>
            <person name="Spirin V."/>
            <person name="Szebenyi C."/>
            <person name="Tomsovsky M."/>
            <person name="Tulloss R.E."/>
            <person name="Uehling J."/>
            <person name="Grigoriev I.V."/>
            <person name="Vagvolgyi C."/>
            <person name="Papp T."/>
            <person name="Martin F.M."/>
            <person name="Miettinen O."/>
            <person name="Hibbett D.S."/>
            <person name="Nagy L.G."/>
        </authorList>
    </citation>
    <scope>NUCLEOTIDE SEQUENCE [LARGE SCALE GENOMIC DNA]</scope>
    <source>
        <strain evidence="19 20">CBS 309.79</strain>
    </source>
</reference>
<organism evidence="19 20">
    <name type="scientific">Pterulicium gracile</name>
    <dbReference type="NCBI Taxonomy" id="1884261"/>
    <lineage>
        <taxon>Eukaryota</taxon>
        <taxon>Fungi</taxon>
        <taxon>Dikarya</taxon>
        <taxon>Basidiomycota</taxon>
        <taxon>Agaricomycotina</taxon>
        <taxon>Agaricomycetes</taxon>
        <taxon>Agaricomycetidae</taxon>
        <taxon>Agaricales</taxon>
        <taxon>Pleurotineae</taxon>
        <taxon>Pterulaceae</taxon>
        <taxon>Pterulicium</taxon>
    </lineage>
</organism>
<evidence type="ECO:0000256" key="15">
    <source>
        <dbReference type="ARBA" id="ARBA00041260"/>
    </source>
</evidence>
<evidence type="ECO:0000256" key="2">
    <source>
        <dbReference type="ARBA" id="ARBA00005641"/>
    </source>
</evidence>
<keyword evidence="9" id="KW-0325">Glycoprotein</keyword>
<evidence type="ECO:0000256" key="5">
    <source>
        <dbReference type="ARBA" id="ARBA00022801"/>
    </source>
</evidence>
<evidence type="ECO:0000256" key="10">
    <source>
        <dbReference type="ARBA" id="ARBA00023295"/>
    </source>
</evidence>
<sequence>MPIYMQSRSPPKHFRRHGRRNCLIGIVVLIVVAAAITVPLLLTKRSRSRESDTDPDLGTTDRAILGHNGSELTLGDGTSMIYVNPFGGSWAYDPTDPFAPGGQAQEWSKRVGENWVWGEDVARGVNLGGWLVTEPFIVPALYEKWLTNSNNITVSDEWTLILAMGDEAESEFEKHYSTFITEADFAEIAAAGLNWVRIPVPFWAIETRGDEPFLAGACWNYFLKGINWARKYGLRIFLDLHSLPGSQNGWNHSGKFGSVNFMHGTMGIANAQRTLTYLKIITQFISQEQYRDVVPMLGIVNEILFGTVGPVPTQSFYHAAYQAIREVTGLGAGKGPYIVIHDGFQGPLHWEGFLAGSDRVAIDQHPYLAFMDDHSPPEIMARKPCELWATGTNRSQSAFGVTLAGEFSSAINNCGHWLNGFNPEPAGYDCAFWNAWETYDQRTIDILKQVSLAHMDALTNYFFWTWKIDNSTVLGTSSSPMWNYKLGLERGWIPKDPREAVGHCASVLESSQPFDGRFPTTATGGAGAGMLDPTQAVLHAFPPNVMEPSLSDSQIGFLPAYTPTGSMKTLPVPTFTEAPDIDAGNGWTNSEDSQLAYVEIAGCGYPNNWDAVNAPVPTSRCI</sequence>
<dbReference type="GO" id="GO:0005576">
    <property type="term" value="C:extracellular region"/>
    <property type="evidence" value="ECO:0007669"/>
    <property type="project" value="TreeGrafter"/>
</dbReference>
<keyword evidence="7 17" id="KW-1133">Transmembrane helix</keyword>
<evidence type="ECO:0000256" key="6">
    <source>
        <dbReference type="ARBA" id="ARBA00022968"/>
    </source>
</evidence>
<evidence type="ECO:0000256" key="4">
    <source>
        <dbReference type="ARBA" id="ARBA00022692"/>
    </source>
</evidence>
<keyword evidence="5 16" id="KW-0378">Hydrolase</keyword>
<dbReference type="PANTHER" id="PTHR31297">
    <property type="entry name" value="GLUCAN ENDO-1,6-BETA-GLUCOSIDASE B"/>
    <property type="match status" value="1"/>
</dbReference>
<proteinExistence type="inferred from homology"/>
<keyword evidence="20" id="KW-1185">Reference proteome</keyword>